<evidence type="ECO:0000256" key="7">
    <source>
        <dbReference type="ARBA" id="ARBA00029618"/>
    </source>
</evidence>
<dbReference type="SUPFAM" id="SSF49452">
    <property type="entry name" value="Starch-binding domain-like"/>
    <property type="match status" value="1"/>
</dbReference>
<dbReference type="EMBL" id="VIKR01000002">
    <property type="protein sequence ID" value="TQV75627.1"/>
    <property type="molecule type" value="Genomic_DNA"/>
</dbReference>
<dbReference type="SUPFAM" id="SSF51011">
    <property type="entry name" value="Glycosyl hydrolase domain"/>
    <property type="match status" value="1"/>
</dbReference>
<evidence type="ECO:0000259" key="10">
    <source>
        <dbReference type="SMART" id="SM00642"/>
    </source>
</evidence>
<dbReference type="InterPro" id="IPR013784">
    <property type="entry name" value="Carb-bd-like_fold"/>
</dbReference>
<evidence type="ECO:0000256" key="2">
    <source>
        <dbReference type="ARBA" id="ARBA00022729"/>
    </source>
</evidence>
<proteinExistence type="inferred from homology"/>
<evidence type="ECO:0000313" key="11">
    <source>
        <dbReference type="EMBL" id="TQV75627.1"/>
    </source>
</evidence>
<dbReference type="InterPro" id="IPR024561">
    <property type="entry name" value="Pullul_strch_C"/>
</dbReference>
<dbReference type="Gene3D" id="2.60.40.3620">
    <property type="match status" value="1"/>
</dbReference>
<dbReference type="OrthoDB" id="3236218at2"/>
<dbReference type="RefSeq" id="WP_142942242.1">
    <property type="nucleotide sequence ID" value="NZ_VIKR01000002.1"/>
</dbReference>
<evidence type="ECO:0000256" key="5">
    <source>
        <dbReference type="ARBA" id="ARBA00023965"/>
    </source>
</evidence>
<dbReference type="Pfam" id="PF11852">
    <property type="entry name" value="Pullul_strch_C"/>
    <property type="match status" value="1"/>
</dbReference>
<comment type="catalytic activity">
    <reaction evidence="5">
        <text>Hydrolysis of (1-&gt;6)-alpha-D-glucosidic linkages in pullulan, amylopectin and glycogen, and in the alpha- and beta-limit dextrins of amylopectin and glycogen.</text>
        <dbReference type="EC" id="3.2.1.41"/>
    </reaction>
</comment>
<organism evidence="11 12">
    <name type="scientific">Aliikangiella marina</name>
    <dbReference type="NCBI Taxonomy" id="1712262"/>
    <lineage>
        <taxon>Bacteria</taxon>
        <taxon>Pseudomonadati</taxon>
        <taxon>Pseudomonadota</taxon>
        <taxon>Gammaproteobacteria</taxon>
        <taxon>Oceanospirillales</taxon>
        <taxon>Pleioneaceae</taxon>
        <taxon>Aliikangiella</taxon>
    </lineage>
</organism>
<dbReference type="InterPro" id="IPR041111">
    <property type="entry name" value="Pullulanase_Ins"/>
</dbReference>
<keyword evidence="2 9" id="KW-0732">Signal</keyword>
<comment type="similarity">
    <text evidence="1">Belongs to the glycosyl hydrolase 13 family.</text>
</comment>
<evidence type="ECO:0000256" key="9">
    <source>
        <dbReference type="SAM" id="SignalP"/>
    </source>
</evidence>
<dbReference type="CDD" id="cd02860">
    <property type="entry name" value="E_set_Pullulanase"/>
    <property type="match status" value="1"/>
</dbReference>
<reference evidence="11 12" key="1">
    <citation type="submission" date="2019-06" db="EMBL/GenBank/DDBJ databases">
        <title>Draft genome of Aliikangiella marina GYP-15.</title>
        <authorList>
            <person name="Wang G."/>
        </authorList>
    </citation>
    <scope>NUCLEOTIDE SEQUENCE [LARGE SCALE GENOMIC DNA]</scope>
    <source>
        <strain evidence="11 12">GYP-15</strain>
    </source>
</reference>
<dbReference type="GO" id="GO:0005975">
    <property type="term" value="P:carbohydrate metabolic process"/>
    <property type="evidence" value="ECO:0007669"/>
    <property type="project" value="InterPro"/>
</dbReference>
<dbReference type="InterPro" id="IPR017853">
    <property type="entry name" value="GH"/>
</dbReference>
<feature type="signal peptide" evidence="9">
    <location>
        <begin position="1"/>
        <end position="25"/>
    </location>
</feature>
<dbReference type="Gene3D" id="2.60.40.1180">
    <property type="entry name" value="Golgi alpha-mannosidase II"/>
    <property type="match status" value="1"/>
</dbReference>
<dbReference type="CDD" id="cd10315">
    <property type="entry name" value="CBM41_pullulanase"/>
    <property type="match status" value="1"/>
</dbReference>
<keyword evidence="12" id="KW-1185">Reference proteome</keyword>
<dbReference type="CDD" id="cd02861">
    <property type="entry name" value="E_set_pullulanase_like"/>
    <property type="match status" value="3"/>
</dbReference>
<keyword evidence="3" id="KW-0378">Hydrolase</keyword>
<feature type="chain" id="PRO_5022173712" description="pullulanase" evidence="9">
    <location>
        <begin position="26"/>
        <end position="1435"/>
    </location>
</feature>
<comment type="caution">
    <text evidence="11">The sequence shown here is derived from an EMBL/GenBank/DDBJ whole genome shotgun (WGS) entry which is preliminary data.</text>
</comment>
<dbReference type="InterPro" id="IPR013783">
    <property type="entry name" value="Ig-like_fold"/>
</dbReference>
<dbReference type="GO" id="GO:0051060">
    <property type="term" value="F:pullulanase activity"/>
    <property type="evidence" value="ECO:0007669"/>
    <property type="project" value="UniProtKB-EC"/>
</dbReference>
<dbReference type="CDD" id="cd11341">
    <property type="entry name" value="AmyAc_Pullulanase_LD-like"/>
    <property type="match status" value="1"/>
</dbReference>
<dbReference type="InterPro" id="IPR013780">
    <property type="entry name" value="Glyco_hydro_b"/>
</dbReference>
<dbReference type="Gene3D" id="2.60.40.1130">
    <property type="entry name" value="Rab geranylgeranyltransferase alpha-subunit, insert domain"/>
    <property type="match status" value="1"/>
</dbReference>
<gene>
    <name evidence="11" type="ORF">FLL45_08845</name>
</gene>
<dbReference type="Pfam" id="PF18494">
    <property type="entry name" value="Pullulanase_Ins"/>
    <property type="match status" value="1"/>
</dbReference>
<keyword evidence="4" id="KW-0326">Glycosidase</keyword>
<protein>
    <recommendedName>
        <fullName evidence="6">pullulanase</fullName>
        <ecNumber evidence="6">3.2.1.41</ecNumber>
    </recommendedName>
    <alternativeName>
        <fullName evidence="7">Alpha-dextrin endo-1,6-alpha-glucosidase</fullName>
    </alternativeName>
    <alternativeName>
        <fullName evidence="8">Pullulan 6-glucanohydrolase</fullName>
    </alternativeName>
</protein>
<sequence>MFDSKKLSSLLAALVLSISILGCDATDDIEQGQILLTCDAPLIINDAGNACVDRPPLACPAPLVANADNTECVVGADPNAPTPTVFPTENQAILYYNRPQDASNTPDDSVYDGYVLHTWNNEECDAYAEPYDASTWGEEHDFDGIDPNYGAYWIVNLKPADERGDCANFIIHIGTDDAGKELGGGDWKMSLIQDDAEFQRVNFTISGYPAVFEYPITSLGELPLQVQDFAAHWIDVNTLVWDIDAALATEVRLHHSATADIEADDDGNLTGASIALTQTALTPEQEAAFPMFAGWAVFQGEWTAEDAKGVLKNQLVLAAYNADGPYLATNIQAAKALDAVYTSGEADADEATLGLVYTSESIDVAIWAPTAQDVKLKVYDAEKNLTATHDMSEDAATGVWSYAADPSMDRMFYRFEVTVYHPQNDAIEVVEVTDPYSVSLSTNGDHSQFVNLADEDLKPEGWDSHTVPTIVDPEDAVILEGHIRDFSARDESTSEANRGKYLAFAESGTAPVQYLQDLVAAGVTHFHMLPANDIASINEDASRIVDINDTVADLCAVNENAQVCSDLGATNTTVLQDLFESYLPSSADAQTLANDMRGYDSFNWGYDPEHFNVPDGIYASDPDGVARIIEMRQMNQALHELGLRVVLDVVYNHTNSAGLYENSVFDKVVPGYYHRRDLTTGAVQQSTCCNDTALEHRMMDKFMNDSLAIWTEHYKFDGFRFDIMSHGSVEQMLAARDSVQAIDPDNYFYGEGWYRGDGREDQANQNNMAGSEVATFNDRLREGVRTGALFNAEGSMAEQDVVKLGMAGTLANYVLEGSGGSAATGSSFSRPAYGLDPADVINYVSKHDNETLWDQMQYVLPFEMSLEDRVRSQNIAQGIMVMSQGIPFFQFGGDFLRSKSMDRNTYDAGDWFNLVDFTKNKNNWNVGLPLAQDNQNNWDTIVGLSTSPLTQASASDMQFASSVFQEFLSIRRDSKLFRLTTEADILARVGFHNLGSRQTQGVIVMSIDDGVGLTDLDPANDAIVVVVNASANDVSHTVLTASGFSLHPTLAASVDARVASASFSEGEGEGTFNVPARTMAVFVKAQGAEQGEGLSAYATSGAPDVVPYGDTIVYLRGDMNGWSTNDAFEYLGYGVYSVAVDLTGGTTYNFKFASEDWSTVNYGATSGADAVVTEGEDKMLAQTNDNLQFTPAIDATYLFQVDASESTAPVLNVVNEEPFVGTTVYLRGDMNSWGTSTPFSYDGGRIYTVSVDLTEGTYNFKVASEDWSTVNFGAENASEAAVELGVEELLFQTNDNLNITIPSDGSYVFIFDMTNLEPKLRVFDQQFFGATPVFLRGSLNGWGTDDLFAYNGDGTYSIDKALTAGDYEFKVASEDWSTVNFGALDSDSADVDLDVPEALFVTNDNLRITIPSDGNYRFTVTGPDGSAPSVTVSAQ</sequence>
<dbReference type="PANTHER" id="PTHR43002">
    <property type="entry name" value="GLYCOGEN DEBRANCHING ENZYME"/>
    <property type="match status" value="1"/>
</dbReference>
<evidence type="ECO:0000256" key="1">
    <source>
        <dbReference type="ARBA" id="ARBA00008061"/>
    </source>
</evidence>
<dbReference type="Gene3D" id="3.20.20.80">
    <property type="entry name" value="Glycosidases"/>
    <property type="match status" value="1"/>
</dbReference>
<dbReference type="InterPro" id="IPR004193">
    <property type="entry name" value="Glyco_hydro_13_N"/>
</dbReference>
<dbReference type="Pfam" id="PF17967">
    <property type="entry name" value="Pullulanase_N2"/>
    <property type="match status" value="1"/>
</dbReference>
<dbReference type="GO" id="GO:0030246">
    <property type="term" value="F:carbohydrate binding"/>
    <property type="evidence" value="ECO:0007669"/>
    <property type="project" value="InterPro"/>
</dbReference>
<dbReference type="InterPro" id="IPR006047">
    <property type="entry name" value="GH13_cat_dom"/>
</dbReference>
<evidence type="ECO:0000313" key="12">
    <source>
        <dbReference type="Proteomes" id="UP000317839"/>
    </source>
</evidence>
<dbReference type="Pfam" id="PF02922">
    <property type="entry name" value="CBM_48"/>
    <property type="match status" value="1"/>
</dbReference>
<evidence type="ECO:0000256" key="3">
    <source>
        <dbReference type="ARBA" id="ARBA00022801"/>
    </source>
</evidence>
<dbReference type="Proteomes" id="UP000317839">
    <property type="component" value="Unassembled WGS sequence"/>
</dbReference>
<dbReference type="Gene3D" id="2.60.40.10">
    <property type="entry name" value="Immunoglobulins"/>
    <property type="match status" value="3"/>
</dbReference>
<name>A0A545TEH6_9GAMM</name>
<dbReference type="PROSITE" id="PS51257">
    <property type="entry name" value="PROKAR_LIPOPROTEIN"/>
    <property type="match status" value="1"/>
</dbReference>
<dbReference type="EC" id="3.2.1.41" evidence="6"/>
<accession>A0A545TEH6</accession>
<dbReference type="InterPro" id="IPR005323">
    <property type="entry name" value="CBM41_pullulanase"/>
</dbReference>
<dbReference type="SUPFAM" id="SSF81296">
    <property type="entry name" value="E set domains"/>
    <property type="match status" value="3"/>
</dbReference>
<evidence type="ECO:0000256" key="6">
    <source>
        <dbReference type="ARBA" id="ARBA00024062"/>
    </source>
</evidence>
<dbReference type="InterPro" id="IPR014756">
    <property type="entry name" value="Ig_E-set"/>
</dbReference>
<feature type="domain" description="Glycosyl hydrolase family 13 catalytic" evidence="10">
    <location>
        <begin position="573"/>
        <end position="939"/>
    </location>
</feature>
<dbReference type="InterPro" id="IPR040671">
    <property type="entry name" value="Pullulanase_N2"/>
</dbReference>
<evidence type="ECO:0000256" key="4">
    <source>
        <dbReference type="ARBA" id="ARBA00023295"/>
    </source>
</evidence>
<dbReference type="SUPFAM" id="SSF51445">
    <property type="entry name" value="(Trans)glycosidases"/>
    <property type="match status" value="1"/>
</dbReference>
<dbReference type="Gene3D" id="2.60.40.1110">
    <property type="match status" value="1"/>
</dbReference>
<evidence type="ECO:0000256" key="8">
    <source>
        <dbReference type="ARBA" id="ARBA00031076"/>
    </source>
</evidence>
<dbReference type="SMART" id="SM00642">
    <property type="entry name" value="Aamy"/>
    <property type="match status" value="1"/>
</dbReference>